<name>A0ABT2NE52_9CYAN</name>
<dbReference type="Pfam" id="PF24738">
    <property type="entry name" value="DUF7689"/>
    <property type="match status" value="1"/>
</dbReference>
<organism evidence="2 3">
    <name type="scientific">Laspinema olomoucense D3b</name>
    <dbReference type="NCBI Taxonomy" id="2953688"/>
    <lineage>
        <taxon>Bacteria</taxon>
        <taxon>Bacillati</taxon>
        <taxon>Cyanobacteriota</taxon>
        <taxon>Cyanophyceae</taxon>
        <taxon>Oscillatoriophycideae</taxon>
        <taxon>Oscillatoriales</taxon>
        <taxon>Laspinemataceae</taxon>
        <taxon>Laspinema</taxon>
        <taxon>Laspinema olomoucense</taxon>
    </lineage>
</organism>
<proteinExistence type="predicted"/>
<reference evidence="2 3" key="1">
    <citation type="journal article" date="2022" name="Front. Microbiol.">
        <title>High genomic differentiation and limited gene flow indicate recent cryptic speciation within the genus Laspinema (cyanobacteria).</title>
        <authorList>
            <person name="Stanojkovic A."/>
            <person name="Skoupy S."/>
            <person name="Skaloud P."/>
            <person name="Dvorak P."/>
        </authorList>
    </citation>
    <scope>NUCLEOTIDE SEQUENCE [LARGE SCALE GENOMIC DNA]</scope>
    <source>
        <strain evidence="2 3">D3b</strain>
    </source>
</reference>
<accession>A0ABT2NE52</accession>
<evidence type="ECO:0000313" key="2">
    <source>
        <dbReference type="EMBL" id="MCT7980746.1"/>
    </source>
</evidence>
<evidence type="ECO:0000259" key="1">
    <source>
        <dbReference type="Pfam" id="PF24738"/>
    </source>
</evidence>
<sequence length="149" mass="17106">MSSIKLELTWPNLRKTGYEITSQPTPAYNCIAWAAGVTDRPWWPIDQKPYYWPLEPRIKSLQSFIKAFEQLGYEICSNSDLEPNLEKVAIYVDEDGEPTHMARQLTTGQWTSKCGDWEDISHTLEGLAGEFYGEVSIFMKRPLANQLES</sequence>
<dbReference type="EMBL" id="JAMXFA010000043">
    <property type="protein sequence ID" value="MCT7980746.1"/>
    <property type="molecule type" value="Genomic_DNA"/>
</dbReference>
<gene>
    <name evidence="2" type="ORF">NG792_23755</name>
</gene>
<dbReference type="Proteomes" id="UP001525961">
    <property type="component" value="Unassembled WGS sequence"/>
</dbReference>
<dbReference type="RefSeq" id="WP_261237062.1">
    <property type="nucleotide sequence ID" value="NZ_JAMXFA010000043.1"/>
</dbReference>
<comment type="caution">
    <text evidence="2">The sequence shown here is derived from an EMBL/GenBank/DDBJ whole genome shotgun (WGS) entry which is preliminary data.</text>
</comment>
<protein>
    <recommendedName>
        <fullName evidence="1">DUF7689 domain-containing protein</fullName>
    </recommendedName>
</protein>
<evidence type="ECO:0000313" key="3">
    <source>
        <dbReference type="Proteomes" id="UP001525961"/>
    </source>
</evidence>
<dbReference type="InterPro" id="IPR056106">
    <property type="entry name" value="DUF7689"/>
</dbReference>
<feature type="domain" description="DUF7689" evidence="1">
    <location>
        <begin position="19"/>
        <end position="140"/>
    </location>
</feature>
<keyword evidence="3" id="KW-1185">Reference proteome</keyword>